<evidence type="ECO:0000256" key="4">
    <source>
        <dbReference type="ARBA" id="ARBA00004406"/>
    </source>
</evidence>
<dbReference type="GO" id="GO:0005506">
    <property type="term" value="F:iron ion binding"/>
    <property type="evidence" value="ECO:0007669"/>
    <property type="project" value="InterPro"/>
</dbReference>
<evidence type="ECO:0000256" key="8">
    <source>
        <dbReference type="ARBA" id="ARBA00022824"/>
    </source>
</evidence>
<dbReference type="Gene3D" id="1.10.630.10">
    <property type="entry name" value="Cytochrome P450"/>
    <property type="match status" value="1"/>
</dbReference>
<dbReference type="PANTHER" id="PTHR24291">
    <property type="entry name" value="CYTOCHROME P450 FAMILY 4"/>
    <property type="match status" value="1"/>
</dbReference>
<evidence type="ECO:0000313" key="15">
    <source>
        <dbReference type="EMBL" id="CAG9806629.1"/>
    </source>
</evidence>
<dbReference type="OrthoDB" id="1470350at2759"/>
<evidence type="ECO:0000256" key="13">
    <source>
        <dbReference type="ARBA" id="ARBA00023136"/>
    </source>
</evidence>
<sequence>MIVTEILFFVALFMAIKLLWQQRRFLYLASKIPKSNFDFSLKGIYKFLTADSKELFEMSYGSFNDTEGTVKTWLGHVLMVIIGNPEDVKIVMKSKDCIDKPKFMKFFRAPDGVLFGDYEPWHAHRKILNPYFNVQGVKAFIPIFNEKSKKLMKCIKSVEGSGEFDVFYYLTALALETVMKVMEYDKEIINTGSENREAYVKYLRDFLKSVSLRIFKPWLHPDIFYQQTKTYQEEQEALKQTALKFSAEILENIRNKSKNGDNNEHKSKSFMRELTQSNLNENEINDEIRTLMVAAQDTTALSSSSILLLLAMYKDIQVKVVAELHQVFGKTHEVPYIDHDQLNQLQYLELVMNEAMRLTPVVPIVFRLANDELTLSDGSKIPKGSNIIIPIHRIQRNKKFWGDDAEQFRPDRFEKENLEKIHPYAFIPFTKGSRMCLGYRYAMTLMKIQLSNFLLRYEVDTTLKFEELEYELNTTMNICQGYMISIKKREL</sequence>
<reference evidence="15" key="1">
    <citation type="submission" date="2022-01" db="EMBL/GenBank/DDBJ databases">
        <authorList>
            <person name="King R."/>
        </authorList>
    </citation>
    <scope>NUCLEOTIDE SEQUENCE</scope>
</reference>
<evidence type="ECO:0000256" key="14">
    <source>
        <dbReference type="PIRSR" id="PIRSR602401-1"/>
    </source>
</evidence>
<dbReference type="AlphaFoldDB" id="A0A9N9WUL2"/>
<gene>
    <name evidence="15" type="ORF">CHIRRI_LOCUS9484</name>
</gene>
<proteinExistence type="inferred from homology"/>
<dbReference type="GO" id="GO:0005789">
    <property type="term" value="C:endoplasmic reticulum membrane"/>
    <property type="evidence" value="ECO:0007669"/>
    <property type="project" value="UniProtKB-SubCell"/>
</dbReference>
<dbReference type="InterPro" id="IPR002401">
    <property type="entry name" value="Cyt_P450_E_grp-I"/>
</dbReference>
<evidence type="ECO:0000256" key="5">
    <source>
        <dbReference type="ARBA" id="ARBA00010617"/>
    </source>
</evidence>
<evidence type="ECO:0008006" key="17">
    <source>
        <dbReference type="Google" id="ProtNLM"/>
    </source>
</evidence>
<evidence type="ECO:0000256" key="2">
    <source>
        <dbReference type="ARBA" id="ARBA00003690"/>
    </source>
</evidence>
<dbReference type="Proteomes" id="UP001153620">
    <property type="component" value="Chromosome 3"/>
</dbReference>
<dbReference type="EMBL" id="OU895879">
    <property type="protein sequence ID" value="CAG9806629.1"/>
    <property type="molecule type" value="Genomic_DNA"/>
</dbReference>
<keyword evidence="13" id="KW-0472">Membrane</keyword>
<dbReference type="GO" id="GO:0004497">
    <property type="term" value="F:monooxygenase activity"/>
    <property type="evidence" value="ECO:0007669"/>
    <property type="project" value="UniProtKB-KW"/>
</dbReference>
<comment type="cofactor">
    <cofactor evidence="1 14">
        <name>heme</name>
        <dbReference type="ChEBI" id="CHEBI:30413"/>
    </cofactor>
</comment>
<dbReference type="Pfam" id="PF00067">
    <property type="entry name" value="p450"/>
    <property type="match status" value="1"/>
</dbReference>
<keyword evidence="12" id="KW-0503">Monooxygenase</keyword>
<dbReference type="PANTHER" id="PTHR24291:SF189">
    <property type="entry name" value="CYTOCHROME P450 4C3-RELATED"/>
    <property type="match status" value="1"/>
</dbReference>
<keyword evidence="16" id="KW-1185">Reference proteome</keyword>
<dbReference type="InterPro" id="IPR036396">
    <property type="entry name" value="Cyt_P450_sf"/>
</dbReference>
<evidence type="ECO:0000256" key="10">
    <source>
        <dbReference type="ARBA" id="ARBA00023002"/>
    </source>
</evidence>
<comment type="similarity">
    <text evidence="5">Belongs to the cytochrome P450 family.</text>
</comment>
<keyword evidence="6 14" id="KW-0349">Heme</keyword>
<organism evidence="15 16">
    <name type="scientific">Chironomus riparius</name>
    <dbReference type="NCBI Taxonomy" id="315576"/>
    <lineage>
        <taxon>Eukaryota</taxon>
        <taxon>Metazoa</taxon>
        <taxon>Ecdysozoa</taxon>
        <taxon>Arthropoda</taxon>
        <taxon>Hexapoda</taxon>
        <taxon>Insecta</taxon>
        <taxon>Pterygota</taxon>
        <taxon>Neoptera</taxon>
        <taxon>Endopterygota</taxon>
        <taxon>Diptera</taxon>
        <taxon>Nematocera</taxon>
        <taxon>Chironomoidea</taxon>
        <taxon>Chironomidae</taxon>
        <taxon>Chironominae</taxon>
        <taxon>Chironomus</taxon>
    </lineage>
</organism>
<protein>
    <recommendedName>
        <fullName evidence="17">Cytochrome P450</fullName>
    </recommendedName>
</protein>
<evidence type="ECO:0000256" key="9">
    <source>
        <dbReference type="ARBA" id="ARBA00022848"/>
    </source>
</evidence>
<keyword evidence="10" id="KW-0560">Oxidoreductase</keyword>
<dbReference type="InterPro" id="IPR050196">
    <property type="entry name" value="Cytochrome_P450_Monoox"/>
</dbReference>
<evidence type="ECO:0000256" key="1">
    <source>
        <dbReference type="ARBA" id="ARBA00001971"/>
    </source>
</evidence>
<comment type="function">
    <text evidence="2">May be involved in the metabolism of insect hormones and in the breakdown of synthetic insecticides.</text>
</comment>
<evidence type="ECO:0000256" key="3">
    <source>
        <dbReference type="ARBA" id="ARBA00004174"/>
    </source>
</evidence>
<evidence type="ECO:0000256" key="6">
    <source>
        <dbReference type="ARBA" id="ARBA00022617"/>
    </source>
</evidence>
<dbReference type="GO" id="GO:0016705">
    <property type="term" value="F:oxidoreductase activity, acting on paired donors, with incorporation or reduction of molecular oxygen"/>
    <property type="evidence" value="ECO:0007669"/>
    <property type="project" value="InterPro"/>
</dbReference>
<evidence type="ECO:0000256" key="11">
    <source>
        <dbReference type="ARBA" id="ARBA00023004"/>
    </source>
</evidence>
<dbReference type="InterPro" id="IPR001128">
    <property type="entry name" value="Cyt_P450"/>
</dbReference>
<keyword evidence="9" id="KW-0492">Microsome</keyword>
<accession>A0A9N9WUL2</accession>
<reference evidence="15" key="2">
    <citation type="submission" date="2022-10" db="EMBL/GenBank/DDBJ databases">
        <authorList>
            <consortium name="ENA_rothamsted_submissions"/>
            <consortium name="culmorum"/>
            <person name="King R."/>
        </authorList>
    </citation>
    <scope>NUCLEOTIDE SEQUENCE</scope>
</reference>
<keyword evidence="11 14" id="KW-0408">Iron</keyword>
<comment type="subcellular location">
    <subcellularLocation>
        <location evidence="4">Endoplasmic reticulum membrane</location>
        <topology evidence="4">Peripheral membrane protein</topology>
    </subcellularLocation>
    <subcellularLocation>
        <location evidence="3">Microsome membrane</location>
        <topology evidence="3">Peripheral membrane protein</topology>
    </subcellularLocation>
</comment>
<dbReference type="GO" id="GO:0020037">
    <property type="term" value="F:heme binding"/>
    <property type="evidence" value="ECO:0007669"/>
    <property type="project" value="InterPro"/>
</dbReference>
<dbReference type="PRINTS" id="PR00463">
    <property type="entry name" value="EP450I"/>
</dbReference>
<name>A0A9N9WUL2_9DIPT</name>
<evidence type="ECO:0000256" key="12">
    <source>
        <dbReference type="ARBA" id="ARBA00023033"/>
    </source>
</evidence>
<feature type="binding site" description="axial binding residue" evidence="14">
    <location>
        <position position="436"/>
    </location>
    <ligand>
        <name>heme</name>
        <dbReference type="ChEBI" id="CHEBI:30413"/>
    </ligand>
    <ligandPart>
        <name>Fe</name>
        <dbReference type="ChEBI" id="CHEBI:18248"/>
    </ligandPart>
</feature>
<keyword evidence="7 14" id="KW-0479">Metal-binding</keyword>
<evidence type="ECO:0000313" key="16">
    <source>
        <dbReference type="Proteomes" id="UP001153620"/>
    </source>
</evidence>
<dbReference type="PRINTS" id="PR00385">
    <property type="entry name" value="P450"/>
</dbReference>
<dbReference type="SUPFAM" id="SSF48264">
    <property type="entry name" value="Cytochrome P450"/>
    <property type="match status" value="1"/>
</dbReference>
<evidence type="ECO:0000256" key="7">
    <source>
        <dbReference type="ARBA" id="ARBA00022723"/>
    </source>
</evidence>
<keyword evidence="8" id="KW-0256">Endoplasmic reticulum</keyword>